<evidence type="ECO:0000256" key="1">
    <source>
        <dbReference type="SAM" id="SignalP"/>
    </source>
</evidence>
<dbReference type="Gene3D" id="2.60.40.3440">
    <property type="match status" value="1"/>
</dbReference>
<feature type="signal peptide" evidence="1">
    <location>
        <begin position="1"/>
        <end position="24"/>
    </location>
</feature>
<protein>
    <submittedName>
        <fullName evidence="2">Cadherin-like domain-containing protein</fullName>
    </submittedName>
</protein>
<dbReference type="RefSeq" id="WP_264514440.1">
    <property type="nucleotide sequence ID" value="NZ_JAPDDR010000007.1"/>
</dbReference>
<gene>
    <name evidence="2" type="ORF">OJ996_15050</name>
</gene>
<evidence type="ECO:0000313" key="2">
    <source>
        <dbReference type="EMBL" id="MCW1914904.1"/>
    </source>
</evidence>
<dbReference type="SUPFAM" id="SSF51126">
    <property type="entry name" value="Pectin lyase-like"/>
    <property type="match status" value="1"/>
</dbReference>
<dbReference type="PROSITE" id="PS00018">
    <property type="entry name" value="EF_HAND_1"/>
    <property type="match status" value="1"/>
</dbReference>
<dbReference type="InterPro" id="IPR018247">
    <property type="entry name" value="EF_Hand_1_Ca_BS"/>
</dbReference>
<dbReference type="SMART" id="SM00710">
    <property type="entry name" value="PbH1"/>
    <property type="match status" value="11"/>
</dbReference>
<feature type="chain" id="PRO_5046507097" evidence="1">
    <location>
        <begin position="25"/>
        <end position="1643"/>
    </location>
</feature>
<dbReference type="InterPro" id="IPR011050">
    <property type="entry name" value="Pectin_lyase_fold/virulence"/>
</dbReference>
<keyword evidence="1" id="KW-0732">Signal</keyword>
<reference evidence="2" key="1">
    <citation type="submission" date="2022-10" db="EMBL/GenBank/DDBJ databases">
        <title>Luteolibacter sp. GHJ8, whole genome shotgun sequencing project.</title>
        <authorList>
            <person name="Zhao G."/>
            <person name="Shen L."/>
        </authorList>
    </citation>
    <scope>NUCLEOTIDE SEQUENCE</scope>
    <source>
        <strain evidence="2">GHJ8</strain>
    </source>
</reference>
<keyword evidence="3" id="KW-1185">Reference proteome</keyword>
<evidence type="ECO:0000313" key="3">
    <source>
        <dbReference type="Proteomes" id="UP001165653"/>
    </source>
</evidence>
<name>A0ABT3G5R0_9BACT</name>
<dbReference type="Proteomes" id="UP001165653">
    <property type="component" value="Unassembled WGS sequence"/>
</dbReference>
<proteinExistence type="predicted"/>
<organism evidence="2 3">
    <name type="scientific">Luteolibacter rhizosphaerae</name>
    <dbReference type="NCBI Taxonomy" id="2989719"/>
    <lineage>
        <taxon>Bacteria</taxon>
        <taxon>Pseudomonadati</taxon>
        <taxon>Verrucomicrobiota</taxon>
        <taxon>Verrucomicrobiia</taxon>
        <taxon>Verrucomicrobiales</taxon>
        <taxon>Verrucomicrobiaceae</taxon>
        <taxon>Luteolibacter</taxon>
    </lineage>
</organism>
<accession>A0ABT3G5R0</accession>
<dbReference type="Pfam" id="PF17963">
    <property type="entry name" value="Big_9"/>
    <property type="match status" value="1"/>
</dbReference>
<dbReference type="EMBL" id="JAPDDR010000007">
    <property type="protein sequence ID" value="MCW1914904.1"/>
    <property type="molecule type" value="Genomic_DNA"/>
</dbReference>
<dbReference type="InterPro" id="IPR006626">
    <property type="entry name" value="PbH1"/>
</dbReference>
<sequence length="1643" mass="167935">MKPRFSTVLPFLLGSLIQIPTTQAAPVIQATLEDSLPTDGAPAGTANDGDVIEYRAVISNTGDQTATGVSFDAPLDPKTHQLNGQENISPLALNDSYQAIGNTPLKVGVAAGTGPERVVAGSAFDNDREFLGDTFSFDQVTVSPANGQVVFNANGSFTYTPNAGFEGNDSFVYQIKDAKGLTGTGTVTIAVDTPVWYVNPAAASDGTGTAISPLKTLTKLNDGSAPDEAGDVIYLYEGTHTGGLTLLNDQRLIGAGSVLQVNGTTLISAGTRPTLSHTAVALTLGQNNTVSGLDITSTNNHAVNGASVGLLAMNVGALTSTNGSALRVSSGTGATNITVGTITVNSVNAGGTGVFLSGIPGSFTVSGATNITCANGGGISIASSAAAVNFAAVTVNGRLNTGISLNGSTGVTNFGAVSMPSLSGSAAGHGIRIEGGNAAVTFASTTIAGTRQTVATSDPGGDAIPDNDGDGDAIFIKNQTAGVTINGGTLSNLACDGIDIRNSASLTLTNMTIQDIGLASSNTVSTDSAGIFVRDLSGTLSVKDTIIRRFHGAVDAGNDSTGHQERGINFRNNGVSFSQLRLDNVDMENTAAHGLEGADGVEAVFTGAVSGAIKIFNGCSFRNLSDGEGVQIVHSGSGTLNVEVANSSFADAVQWDHDANSATAKLGGFGGIDFSADGSATCNVNIRNNTFHDLYMGNFTAGNVNLRARGSSACSFLFTGNTMDGDALDNQAGRIGVNITAGDAGGINGGDPAPTKFDVLIENNTIDETDDDAFTVEVRGRALSNGTPANIVVRNNMIGQTDAVSRRNGFEGARIRLRDAVPKTANVLVSNNNIRSHGNSNGDGVVEITSEAAGCVMNATVNGNTFKNDDAAVGAPVFYADSRIGGVMNLDLSGNTADSGTNIGPIEYLINNGGQVNVKGPGAGAVSATNIQSANLSGGGLAQIGAGTTVFNNNASIPAAVPPTAPSLPLMLDPEFLPLPAPAEIAEPAIEEGETTAPAGRVTTNLTQDELDVITTAARERWMATGLNPAQQELLSAVRVTVADLHGLHLGASRPGFIELDSDAATTGWFIDETPASDEEFAGEGRLKAGPGSLGQNRMDLLTTVMHELGHQFGLGDIYESSAREKLMYGYLIPGERRLPHSGEANGAIPTGKSHDEYLTSALVIGDLPAGKSVTLTFQAEVDLAVGTSISVQGTVSGSNFANVVTNDPATGAANDATVTPYQGNLPPVVAANTAAVSGFVSDELTNTGTWSDPDTAQTVSLSASIGTITQNVNGTWSWSYTPVAETASPVTVTISANDGTSLSNSVTQTSFTYSAARKTQAITFSLPSTISHTGTIPLSATGGASGEAVTFSLQSGPGQISAGTLSFSGTGDVTVNANQAGNATYLPAPTVQSTVNVTNAAPVLAVNGAPLTVTIEQTQTANATGTFSDADNEAVTLTATSGGNPFGSVSGTAGAWTWNYPNAAPGNYTVRITGTDTLGETGFTEFTVNVSANAYLAWLSSYGMTGEDLGQDDDYDGDGVVNLLEFAFGTDPTVSSPQVLDAPVVAGNRTLNQRGRPFHEITNTNGAPSMQALFMRRVSYATDGLSYHVEFSADLTTWQTSAATPQVLLAGGAYELVGVPYPFFLSDGRKARFFRVRVEFAP</sequence>
<dbReference type="SUPFAM" id="SSF55486">
    <property type="entry name" value="Metalloproteases ('zincins'), catalytic domain"/>
    <property type="match status" value="1"/>
</dbReference>
<comment type="caution">
    <text evidence="2">The sequence shown here is derived from an EMBL/GenBank/DDBJ whole genome shotgun (WGS) entry which is preliminary data.</text>
</comment>